<accession>A0A0K1PUJ5</accession>
<keyword evidence="4" id="KW-0809">Transit peptide</keyword>
<feature type="domain" description="Rhodanese" evidence="9">
    <location>
        <begin position="262"/>
        <end position="351"/>
    </location>
</feature>
<evidence type="ECO:0000256" key="2">
    <source>
        <dbReference type="ARBA" id="ARBA00006759"/>
    </source>
</evidence>
<sequence length="351" mass="38680">MLLRQLFDAASSTYTYILADERSREAVLIDPVFEQFTRDSALIRELGLRLLYTLDTHVHADHVTAAWLHKRAHGSRIVISKRSGTTNADRLIEAGEVIEFGSGGLTVRATPGHTAGCVTYVSHDETMAFTGDALLIRGAGRTDFQQGDAAMLYRSIVGQIFTLPDACYLYPAHDYAGRTLTTTAEERAFNPRVGGEANERDFTGFMENLNLPHPKQIDIAVPANLRCGRPEKDDLHAPATWGPVYMTYAGIPEIDPTWVAEHRSKLTILDVRETDELCGSERKIEGSIHVPLGALRSRIDEVPRDVPVIPVCRSGRRSAQATVILREKGIKECANLAGGMLKWHALGLPVV</sequence>
<dbReference type="Pfam" id="PF00581">
    <property type="entry name" value="Rhodanese"/>
    <property type="match status" value="1"/>
</dbReference>
<dbReference type="GO" id="GO:0070813">
    <property type="term" value="P:hydrogen sulfide metabolic process"/>
    <property type="evidence" value="ECO:0007669"/>
    <property type="project" value="TreeGrafter"/>
</dbReference>
<dbReference type="SMART" id="SM00849">
    <property type="entry name" value="Lactamase_B"/>
    <property type="match status" value="1"/>
</dbReference>
<evidence type="ECO:0000256" key="1">
    <source>
        <dbReference type="ARBA" id="ARBA00001954"/>
    </source>
</evidence>
<evidence type="ECO:0000256" key="7">
    <source>
        <dbReference type="ARBA" id="ARBA00023002"/>
    </source>
</evidence>
<dbReference type="GO" id="GO:0050313">
    <property type="term" value="F:sulfur dioxygenase activity"/>
    <property type="evidence" value="ECO:0007669"/>
    <property type="project" value="InterPro"/>
</dbReference>
<dbReference type="CDD" id="cd00158">
    <property type="entry name" value="RHOD"/>
    <property type="match status" value="1"/>
</dbReference>
<dbReference type="InterPro" id="IPR044528">
    <property type="entry name" value="POD-like_MBL-fold"/>
</dbReference>
<keyword evidence="8" id="KW-0408">Iron</keyword>
<keyword evidence="7" id="KW-0560">Oxidoreductase</keyword>
<dbReference type="PROSITE" id="PS50206">
    <property type="entry name" value="RHODANESE_3"/>
    <property type="match status" value="1"/>
</dbReference>
<protein>
    <recommendedName>
        <fullName evidence="9">Rhodanese domain-containing protein</fullName>
    </recommendedName>
</protein>
<dbReference type="GO" id="GO:0046872">
    <property type="term" value="F:metal ion binding"/>
    <property type="evidence" value="ECO:0007669"/>
    <property type="project" value="UniProtKB-KW"/>
</dbReference>
<dbReference type="InterPro" id="IPR001279">
    <property type="entry name" value="Metallo-B-lactamas"/>
</dbReference>
<dbReference type="InterPro" id="IPR001763">
    <property type="entry name" value="Rhodanese-like_dom"/>
</dbReference>
<dbReference type="Proteomes" id="UP000064967">
    <property type="component" value="Chromosome"/>
</dbReference>
<comment type="cofactor">
    <cofactor evidence="1">
        <name>Fe(2+)</name>
        <dbReference type="ChEBI" id="CHEBI:29033"/>
    </cofactor>
</comment>
<dbReference type="PANTHER" id="PTHR43084">
    <property type="entry name" value="PERSULFIDE DIOXYGENASE ETHE1"/>
    <property type="match status" value="1"/>
</dbReference>
<organism evidence="10 11">
    <name type="scientific">Labilithrix luteola</name>
    <dbReference type="NCBI Taxonomy" id="1391654"/>
    <lineage>
        <taxon>Bacteria</taxon>
        <taxon>Pseudomonadati</taxon>
        <taxon>Myxococcota</taxon>
        <taxon>Polyangia</taxon>
        <taxon>Polyangiales</taxon>
        <taxon>Labilitrichaceae</taxon>
        <taxon>Labilithrix</taxon>
    </lineage>
</organism>
<evidence type="ECO:0000313" key="11">
    <source>
        <dbReference type="Proteomes" id="UP000064967"/>
    </source>
</evidence>
<dbReference type="STRING" id="1391654.AKJ09_03710"/>
<keyword evidence="6" id="KW-0007">Acetylation</keyword>
<dbReference type="InterPro" id="IPR036873">
    <property type="entry name" value="Rhodanese-like_dom_sf"/>
</dbReference>
<evidence type="ECO:0000256" key="4">
    <source>
        <dbReference type="ARBA" id="ARBA00022946"/>
    </source>
</evidence>
<dbReference type="InterPro" id="IPR036866">
    <property type="entry name" value="RibonucZ/Hydroxyglut_hydro"/>
</dbReference>
<dbReference type="CDD" id="cd07724">
    <property type="entry name" value="POD-like_MBL-fold"/>
    <property type="match status" value="1"/>
</dbReference>
<gene>
    <name evidence="10" type="ORF">AKJ09_03710</name>
</gene>
<evidence type="ECO:0000259" key="9">
    <source>
        <dbReference type="PROSITE" id="PS50206"/>
    </source>
</evidence>
<comment type="similarity">
    <text evidence="2">Belongs to the metallo-beta-lactamase superfamily. Glyoxalase II family.</text>
</comment>
<reference evidence="10 11" key="1">
    <citation type="submission" date="2015-08" db="EMBL/GenBank/DDBJ databases">
        <authorList>
            <person name="Babu N.S."/>
            <person name="Beckwith C.J."/>
            <person name="Beseler K.G."/>
            <person name="Brison A."/>
            <person name="Carone J.V."/>
            <person name="Caskin T.P."/>
            <person name="Diamond M."/>
            <person name="Durham M.E."/>
            <person name="Foxe J.M."/>
            <person name="Go M."/>
            <person name="Henderson B.A."/>
            <person name="Jones I.B."/>
            <person name="McGettigan J.A."/>
            <person name="Micheletti S.J."/>
            <person name="Nasrallah M.E."/>
            <person name="Ortiz D."/>
            <person name="Piller C.R."/>
            <person name="Privatt S.R."/>
            <person name="Schneider S.L."/>
            <person name="Sharp S."/>
            <person name="Smith T.C."/>
            <person name="Stanton J.D."/>
            <person name="Ullery H.E."/>
            <person name="Wilson R.J."/>
            <person name="Serrano M.G."/>
            <person name="Buck G."/>
            <person name="Lee V."/>
            <person name="Wang Y."/>
            <person name="Carvalho R."/>
            <person name="Voegtly L."/>
            <person name="Shi R."/>
            <person name="Duckworth R."/>
            <person name="Johnson A."/>
            <person name="Loviza R."/>
            <person name="Walstead R."/>
            <person name="Shah Z."/>
            <person name="Kiflezghi M."/>
            <person name="Wade K."/>
            <person name="Ball S.L."/>
            <person name="Bradley K.W."/>
            <person name="Asai D.J."/>
            <person name="Bowman C.A."/>
            <person name="Russell D.A."/>
            <person name="Pope W.H."/>
            <person name="Jacobs-Sera D."/>
            <person name="Hendrix R.W."/>
            <person name="Hatfull G.F."/>
        </authorList>
    </citation>
    <scope>NUCLEOTIDE SEQUENCE [LARGE SCALE GENOMIC DNA]</scope>
    <source>
        <strain evidence="10 11">DSM 27648</strain>
    </source>
</reference>
<dbReference type="GO" id="GO:0006749">
    <property type="term" value="P:glutathione metabolic process"/>
    <property type="evidence" value="ECO:0007669"/>
    <property type="project" value="InterPro"/>
</dbReference>
<dbReference type="FunFam" id="3.60.15.10:FF:000013">
    <property type="entry name" value="Persulfide dioxygenase ETHE1, mitochondrial"/>
    <property type="match status" value="1"/>
</dbReference>
<evidence type="ECO:0000256" key="8">
    <source>
        <dbReference type="ARBA" id="ARBA00023004"/>
    </source>
</evidence>
<proteinExistence type="inferred from homology"/>
<dbReference type="Gene3D" id="3.40.250.10">
    <property type="entry name" value="Rhodanese-like domain"/>
    <property type="match status" value="1"/>
</dbReference>
<evidence type="ECO:0000313" key="10">
    <source>
        <dbReference type="EMBL" id="AKU97046.1"/>
    </source>
</evidence>
<dbReference type="SMART" id="SM00450">
    <property type="entry name" value="RHOD"/>
    <property type="match status" value="1"/>
</dbReference>
<dbReference type="PATRIC" id="fig|1391654.3.peg.3762"/>
<keyword evidence="11" id="KW-1185">Reference proteome</keyword>
<dbReference type="Gene3D" id="3.60.15.10">
    <property type="entry name" value="Ribonuclease Z/Hydroxyacylglutathione hydrolase-like"/>
    <property type="match status" value="1"/>
</dbReference>
<dbReference type="EMBL" id="CP012333">
    <property type="protein sequence ID" value="AKU97046.1"/>
    <property type="molecule type" value="Genomic_DNA"/>
</dbReference>
<evidence type="ECO:0000256" key="3">
    <source>
        <dbReference type="ARBA" id="ARBA00022723"/>
    </source>
</evidence>
<dbReference type="SUPFAM" id="SSF52821">
    <property type="entry name" value="Rhodanese/Cell cycle control phosphatase"/>
    <property type="match status" value="1"/>
</dbReference>
<name>A0A0K1PUJ5_9BACT</name>
<keyword evidence="3" id="KW-0479">Metal-binding</keyword>
<keyword evidence="5" id="KW-0223">Dioxygenase</keyword>
<dbReference type="KEGG" id="llu:AKJ09_03710"/>
<dbReference type="SUPFAM" id="SSF56281">
    <property type="entry name" value="Metallo-hydrolase/oxidoreductase"/>
    <property type="match status" value="1"/>
</dbReference>
<dbReference type="InterPro" id="IPR051682">
    <property type="entry name" value="Mito_Persulfide_Diox"/>
</dbReference>
<dbReference type="OrthoDB" id="9784009at2"/>
<dbReference type="PANTHER" id="PTHR43084:SF1">
    <property type="entry name" value="PERSULFIDE DIOXYGENASE ETHE1, MITOCHONDRIAL"/>
    <property type="match status" value="1"/>
</dbReference>
<evidence type="ECO:0000256" key="5">
    <source>
        <dbReference type="ARBA" id="ARBA00022964"/>
    </source>
</evidence>
<dbReference type="RefSeq" id="WP_146648256.1">
    <property type="nucleotide sequence ID" value="NZ_CP012333.1"/>
</dbReference>
<dbReference type="AlphaFoldDB" id="A0A0K1PUJ5"/>
<evidence type="ECO:0000256" key="6">
    <source>
        <dbReference type="ARBA" id="ARBA00022990"/>
    </source>
</evidence>
<dbReference type="Pfam" id="PF00753">
    <property type="entry name" value="Lactamase_B"/>
    <property type="match status" value="1"/>
</dbReference>